<dbReference type="KEGG" id="jag:GJA_2057"/>
<dbReference type="PATRIC" id="fig|1349767.4.peg.3820"/>
<feature type="compositionally biased region" description="Low complexity" evidence="1">
    <location>
        <begin position="1"/>
        <end position="28"/>
    </location>
</feature>
<organism evidence="2 3">
    <name type="scientific">Janthinobacterium agaricidamnosum NBRC 102515 = DSM 9628</name>
    <dbReference type="NCBI Taxonomy" id="1349767"/>
    <lineage>
        <taxon>Bacteria</taxon>
        <taxon>Pseudomonadati</taxon>
        <taxon>Pseudomonadota</taxon>
        <taxon>Betaproteobacteria</taxon>
        <taxon>Burkholderiales</taxon>
        <taxon>Oxalobacteraceae</taxon>
        <taxon>Janthinobacterium</taxon>
    </lineage>
</organism>
<proteinExistence type="predicted"/>
<evidence type="ECO:0000313" key="2">
    <source>
        <dbReference type="EMBL" id="CDG82692.1"/>
    </source>
</evidence>
<reference evidence="2 3" key="1">
    <citation type="journal article" date="2015" name="Genome Announc.">
        <title>Genome Sequence of Mushroom Soft-Rot Pathogen Janthinobacterium agaricidamnosum.</title>
        <authorList>
            <person name="Graupner K."/>
            <person name="Lackner G."/>
            <person name="Hertweck C."/>
        </authorList>
    </citation>
    <scope>NUCLEOTIDE SEQUENCE [LARGE SCALE GENOMIC DNA]</scope>
    <source>
        <strain evidence="3">NBRC 102515 / DSM 9628</strain>
    </source>
</reference>
<dbReference type="Proteomes" id="UP000027604">
    <property type="component" value="Chromosome I"/>
</dbReference>
<feature type="region of interest" description="Disordered" evidence="1">
    <location>
        <begin position="1"/>
        <end position="37"/>
    </location>
</feature>
<keyword evidence="3" id="KW-1185">Reference proteome</keyword>
<protein>
    <submittedName>
        <fullName evidence="2">Uncharacterized protein</fullName>
    </submittedName>
</protein>
<dbReference type="HOGENOM" id="CLU_2843992_0_0_4"/>
<dbReference type="EMBL" id="HG322949">
    <property type="protein sequence ID" value="CDG82692.1"/>
    <property type="molecule type" value="Genomic_DNA"/>
</dbReference>
<sequence>MSASTAARTPSAALTLTLPATRTDTSTPSRVKARAVPPPHGTIVYAEVNPDYTRRPEPQDMLAVL</sequence>
<dbReference type="STRING" id="1349767.GJA_2057"/>
<accession>W0V5Z8</accession>
<evidence type="ECO:0000256" key="1">
    <source>
        <dbReference type="SAM" id="MobiDB-lite"/>
    </source>
</evidence>
<name>W0V5Z8_9BURK</name>
<gene>
    <name evidence="2" type="ORF">GJA_2057</name>
</gene>
<dbReference type="AlphaFoldDB" id="W0V5Z8"/>
<dbReference type="RefSeq" id="WP_339325657.1">
    <property type="nucleotide sequence ID" value="NZ_BCTH01000028.1"/>
</dbReference>
<evidence type="ECO:0000313" key="3">
    <source>
        <dbReference type="Proteomes" id="UP000027604"/>
    </source>
</evidence>